<feature type="transmembrane region" description="Helical" evidence="1">
    <location>
        <begin position="136"/>
        <end position="158"/>
    </location>
</feature>
<evidence type="ECO:0000256" key="1">
    <source>
        <dbReference type="SAM" id="Phobius"/>
    </source>
</evidence>
<protein>
    <recommendedName>
        <fullName evidence="4">Tryptophan-rich sensory protein</fullName>
    </recommendedName>
</protein>
<dbReference type="Proteomes" id="UP000245911">
    <property type="component" value="Unassembled WGS sequence"/>
</dbReference>
<dbReference type="EMBL" id="QDKM01000004">
    <property type="protein sequence ID" value="PVH28821.1"/>
    <property type="molecule type" value="Genomic_DNA"/>
</dbReference>
<keyword evidence="3" id="KW-1185">Reference proteome</keyword>
<comment type="caution">
    <text evidence="2">The sequence shown here is derived from an EMBL/GenBank/DDBJ whole genome shotgun (WGS) entry which is preliminary data.</text>
</comment>
<dbReference type="RefSeq" id="WP_116558666.1">
    <property type="nucleotide sequence ID" value="NZ_QDKM01000004.1"/>
</dbReference>
<keyword evidence="1" id="KW-0812">Transmembrane</keyword>
<evidence type="ECO:0000313" key="2">
    <source>
        <dbReference type="EMBL" id="PVH28821.1"/>
    </source>
</evidence>
<dbReference type="PANTHER" id="PTHR33802">
    <property type="entry name" value="SI:CH211-161H7.5-RELATED"/>
    <property type="match status" value="1"/>
</dbReference>
<sequence length="239" mass="24901">MRIGTLAILVLVATIAFVISPLFSSGFNGFSADQFPIPQTDPPVQPAGYAFAIWGVIYLWLVISAAYGVWRAPDDAGWQAMRIPLLISLTIGAFWIAAANSAPVLATVMIVVMAATAIAALLRAGPQDVWLQARPVALYAGWLTAATGVGIGVTLAGYGVLSAQAAALLCLGAVLLVALIVQAARPREWGYAAAIIWALVGVIVSNLPTMNLPVLALAALGIALLAWRAAVPFVKSETR</sequence>
<gene>
    <name evidence="2" type="ORF">DDE20_11665</name>
</gene>
<proteinExistence type="predicted"/>
<dbReference type="OrthoDB" id="5189031at2"/>
<evidence type="ECO:0000313" key="3">
    <source>
        <dbReference type="Proteomes" id="UP000245911"/>
    </source>
</evidence>
<feature type="transmembrane region" description="Helical" evidence="1">
    <location>
        <begin position="214"/>
        <end position="234"/>
    </location>
</feature>
<feature type="transmembrane region" description="Helical" evidence="1">
    <location>
        <begin position="48"/>
        <end position="70"/>
    </location>
</feature>
<evidence type="ECO:0008006" key="4">
    <source>
        <dbReference type="Google" id="ProtNLM"/>
    </source>
</evidence>
<accession>A0A2T8HTR4</accession>
<dbReference type="Gene3D" id="1.20.1260.100">
    <property type="entry name" value="TspO/MBR protein"/>
    <property type="match status" value="1"/>
</dbReference>
<feature type="transmembrane region" description="Helical" evidence="1">
    <location>
        <begin position="82"/>
        <end position="98"/>
    </location>
</feature>
<feature type="transmembrane region" description="Helical" evidence="1">
    <location>
        <begin position="189"/>
        <end position="208"/>
    </location>
</feature>
<dbReference type="InterPro" id="IPR038330">
    <property type="entry name" value="TspO/MBR-related_sf"/>
</dbReference>
<dbReference type="AlphaFoldDB" id="A0A2T8HTR4"/>
<feature type="transmembrane region" description="Helical" evidence="1">
    <location>
        <begin position="164"/>
        <end position="182"/>
    </location>
</feature>
<keyword evidence="1" id="KW-1133">Transmembrane helix</keyword>
<keyword evidence="1" id="KW-0472">Membrane</keyword>
<reference evidence="2 3" key="1">
    <citation type="submission" date="2018-04" db="EMBL/GenBank/DDBJ databases">
        <title>Pararhodobacter oceanense sp. nov., isolated from marine intertidal sediment.</title>
        <authorList>
            <person name="Wang X.-L."/>
            <person name="Du Z.-J."/>
        </authorList>
    </citation>
    <scope>NUCLEOTIDE SEQUENCE [LARGE SCALE GENOMIC DNA]</scope>
    <source>
        <strain evidence="2 3">AM505</strain>
    </source>
</reference>
<organism evidence="2 3">
    <name type="scientific">Pararhodobacter oceanensis</name>
    <dbReference type="NCBI Taxonomy" id="2172121"/>
    <lineage>
        <taxon>Bacteria</taxon>
        <taxon>Pseudomonadati</taxon>
        <taxon>Pseudomonadota</taxon>
        <taxon>Alphaproteobacteria</taxon>
        <taxon>Rhodobacterales</taxon>
        <taxon>Paracoccaceae</taxon>
        <taxon>Pararhodobacter</taxon>
    </lineage>
</organism>
<name>A0A2T8HTR4_9RHOB</name>
<dbReference type="PANTHER" id="PTHR33802:SF1">
    <property type="entry name" value="XK-RELATED PROTEIN"/>
    <property type="match status" value="1"/>
</dbReference>
<feature type="transmembrane region" description="Helical" evidence="1">
    <location>
        <begin position="104"/>
        <end position="124"/>
    </location>
</feature>